<feature type="transmembrane region" description="Helical" evidence="2">
    <location>
        <begin position="137"/>
        <end position="155"/>
    </location>
</feature>
<feature type="transmembrane region" description="Helical" evidence="2">
    <location>
        <begin position="83"/>
        <end position="99"/>
    </location>
</feature>
<dbReference type="SMART" id="SM00331">
    <property type="entry name" value="PP2C_SIG"/>
    <property type="match status" value="1"/>
</dbReference>
<dbReference type="EMBL" id="DVFW01000033">
    <property type="protein sequence ID" value="HIQ81052.1"/>
    <property type="molecule type" value="Genomic_DNA"/>
</dbReference>
<reference evidence="4" key="2">
    <citation type="journal article" date="2021" name="PeerJ">
        <title>Extensive microbial diversity within the chicken gut microbiome revealed by metagenomics and culture.</title>
        <authorList>
            <person name="Gilroy R."/>
            <person name="Ravi A."/>
            <person name="Getino M."/>
            <person name="Pursley I."/>
            <person name="Horton D.L."/>
            <person name="Alikhan N.F."/>
            <person name="Baker D."/>
            <person name="Gharbi K."/>
            <person name="Hall N."/>
            <person name="Watson M."/>
            <person name="Adriaenssens E.M."/>
            <person name="Foster-Nyarko E."/>
            <person name="Jarju S."/>
            <person name="Secka A."/>
            <person name="Antonio M."/>
            <person name="Oren A."/>
            <person name="Chaudhuri R.R."/>
            <person name="La Ragione R."/>
            <person name="Hildebrand F."/>
            <person name="Pallen M.J."/>
        </authorList>
    </citation>
    <scope>NUCLEOTIDE SEQUENCE</scope>
    <source>
        <strain evidence="4">ChiSjej1B19-3389</strain>
    </source>
</reference>
<dbReference type="SUPFAM" id="SSF81606">
    <property type="entry name" value="PP2C-like"/>
    <property type="match status" value="1"/>
</dbReference>
<dbReference type="Proteomes" id="UP000886787">
    <property type="component" value="Unassembled WGS sequence"/>
</dbReference>
<evidence type="ECO:0000259" key="3">
    <source>
        <dbReference type="SMART" id="SM00331"/>
    </source>
</evidence>
<keyword evidence="2" id="KW-1133">Transmembrane helix</keyword>
<evidence type="ECO:0000313" key="5">
    <source>
        <dbReference type="Proteomes" id="UP000886787"/>
    </source>
</evidence>
<evidence type="ECO:0000313" key="4">
    <source>
        <dbReference type="EMBL" id="HIQ81052.1"/>
    </source>
</evidence>
<dbReference type="AlphaFoldDB" id="A0A9D1CUL6"/>
<dbReference type="InterPro" id="IPR045768">
    <property type="entry name" value="SpoIIE_N"/>
</dbReference>
<feature type="transmembrane region" description="Helical" evidence="2">
    <location>
        <begin position="111"/>
        <end position="131"/>
    </location>
</feature>
<feature type="transmembrane region" description="Helical" evidence="2">
    <location>
        <begin position="239"/>
        <end position="256"/>
    </location>
</feature>
<feature type="transmembrane region" description="Helical" evidence="2">
    <location>
        <begin position="204"/>
        <end position="232"/>
    </location>
</feature>
<gene>
    <name evidence="4" type="ORF">IAD32_07205</name>
</gene>
<dbReference type="InterPro" id="IPR052016">
    <property type="entry name" value="Bact_Sigma-Reg"/>
</dbReference>
<reference evidence="4" key="1">
    <citation type="submission" date="2020-10" db="EMBL/GenBank/DDBJ databases">
        <authorList>
            <person name="Gilroy R."/>
        </authorList>
    </citation>
    <scope>NUCLEOTIDE SEQUENCE</scope>
    <source>
        <strain evidence="4">ChiSjej1B19-3389</strain>
    </source>
</reference>
<feature type="transmembrane region" description="Helical" evidence="2">
    <location>
        <begin position="176"/>
        <end position="198"/>
    </location>
</feature>
<dbReference type="PANTHER" id="PTHR43156">
    <property type="entry name" value="STAGE II SPORULATION PROTEIN E-RELATED"/>
    <property type="match status" value="1"/>
</dbReference>
<dbReference type="Pfam" id="PF19732">
    <property type="entry name" value="SpoIIE_N"/>
    <property type="match status" value="1"/>
</dbReference>
<proteinExistence type="predicted"/>
<dbReference type="Gene3D" id="3.60.40.10">
    <property type="entry name" value="PPM-type phosphatase domain"/>
    <property type="match status" value="1"/>
</dbReference>
<keyword evidence="2" id="KW-0812">Transmembrane</keyword>
<dbReference type="InterPro" id="IPR036457">
    <property type="entry name" value="PPM-type-like_dom_sf"/>
</dbReference>
<feature type="domain" description="PPM-type phosphatase" evidence="3">
    <location>
        <begin position="566"/>
        <end position="772"/>
    </location>
</feature>
<evidence type="ECO:0000256" key="1">
    <source>
        <dbReference type="ARBA" id="ARBA00022801"/>
    </source>
</evidence>
<evidence type="ECO:0000256" key="2">
    <source>
        <dbReference type="SAM" id="Phobius"/>
    </source>
</evidence>
<protein>
    <submittedName>
        <fullName evidence="4">SpoIIE family protein phosphatase</fullName>
    </submittedName>
</protein>
<accession>A0A9D1CUL6</accession>
<organism evidence="4 5">
    <name type="scientific">Candidatus Scatavimonas merdigallinarum</name>
    <dbReference type="NCBI Taxonomy" id="2840914"/>
    <lineage>
        <taxon>Bacteria</taxon>
        <taxon>Bacillati</taxon>
        <taxon>Bacillota</taxon>
        <taxon>Clostridia</taxon>
        <taxon>Eubacteriales</taxon>
        <taxon>Oscillospiraceae</taxon>
        <taxon>Oscillospiraceae incertae sedis</taxon>
        <taxon>Candidatus Scatavimonas</taxon>
    </lineage>
</organism>
<dbReference type="PANTHER" id="PTHR43156:SF2">
    <property type="entry name" value="STAGE II SPORULATION PROTEIN E"/>
    <property type="match status" value="1"/>
</dbReference>
<name>A0A9D1CUL6_9FIRM</name>
<keyword evidence="1" id="KW-0378">Hydrolase</keyword>
<keyword evidence="2" id="KW-0472">Membrane</keyword>
<comment type="caution">
    <text evidence="4">The sequence shown here is derived from an EMBL/GenBank/DDBJ whole genome shotgun (WGS) entry which is preliminary data.</text>
</comment>
<dbReference type="GO" id="GO:0016791">
    <property type="term" value="F:phosphatase activity"/>
    <property type="evidence" value="ECO:0007669"/>
    <property type="project" value="TreeGrafter"/>
</dbReference>
<sequence>MKSGRTAAARGFFVDTMSSKTVRSFAIQAVYFFAGILVSGGAVFGSYAPFGASMTAAVPFKNLLSSIAGVSLGYILFTPGGSFRYVATILAIGAIRWTLSDLKKINASRFFSPVVAFIPMLATGLVLAAVGDFAGSLVAMCIIEALLAAVGGYFFNRSIALSAGTRGITTFNQQEIACIVMTACILLLAFSGISVAGISLGRVLAVLAILFCARYGAVAGGCISGVATGVIFSMADNSLSFVAGSYAFGGLMAGLFAPTGKIGTILAFLACNTVMAFQSESTSLILTSVYETLIASFIFFVLPKDLGNQLSSVFSPPVDKARAEGLRRSVIMRLDFAAKALSDVSAAVDNVAKKMKEIFSSDVSSIYAKATEETCSHCGLRVYCWEKQREASLNDFNSLTELLRKKGSIEEKDFSARFAKKCCKAKEMAAAINKNYDAYTACLSAERRVGEIRSVVAGQFSGLSEILEEMVEEFENYERFDMAAAERVSTAVKLFGITPIDVSCRIDRFGRMTVEIETVDTNRNHIKKPQLLKEISKACGRRLDTPCLSLAPNRCRMQMSERPCFDTQIGSAQHISGNGQLCGDSYNYFNDGMGRLVAVISDGMGTGGRAAVDGSMAESIMTRLTKAGLGFDCALRVVNSALMVKSGDESLATLDVACIDLFTGHTEIMKAGAPLSIIKKNGKTYRCNGASLPAGILTDIRFSHDSAKLGLNDWLCMVSDGAVATGDVWLESLIQDWKEGSAQELAKAIVTEARNRRTDGYDDDITAVAIRLMRN</sequence>
<dbReference type="Pfam" id="PF07228">
    <property type="entry name" value="SpoIIE"/>
    <property type="match status" value="1"/>
</dbReference>
<dbReference type="InterPro" id="IPR001932">
    <property type="entry name" value="PPM-type_phosphatase-like_dom"/>
</dbReference>
<feature type="transmembrane region" description="Helical" evidence="2">
    <location>
        <begin position="25"/>
        <end position="48"/>
    </location>
</feature>